<organism evidence="1 2">
    <name type="scientific">Helicobacter cetorum (strain ATCC BAA-540 / CCUG 52418 / MIT 99-5656)</name>
    <dbReference type="NCBI Taxonomy" id="1163745"/>
    <lineage>
        <taxon>Bacteria</taxon>
        <taxon>Pseudomonadati</taxon>
        <taxon>Campylobacterota</taxon>
        <taxon>Epsilonproteobacteria</taxon>
        <taxon>Campylobacterales</taxon>
        <taxon>Helicobacteraceae</taxon>
        <taxon>Helicobacter</taxon>
    </lineage>
</organism>
<reference evidence="1 2" key="1">
    <citation type="journal article" date="2013" name="PLoS ONE">
        <title>Sequence Divergence and Conservation in Genomes ofHelicobacter cetorum Strains from a Dolphin and a Whale.</title>
        <authorList>
            <person name="Kersulyte D."/>
            <person name="Rossi M."/>
            <person name="Berg D.E."/>
        </authorList>
    </citation>
    <scope>NUCLEOTIDE SEQUENCE [LARGE SCALE GENOMIC DNA]</scope>
    <source>
        <strain evidence="1 2">MIT 99-5656</strain>
    </source>
</reference>
<dbReference type="PATRIC" id="fig|1163745.3.peg.463"/>
<proteinExistence type="predicted"/>
<dbReference type="AlphaFoldDB" id="I0ER96"/>
<dbReference type="eggNOG" id="COG4540">
    <property type="taxonomic scope" value="Bacteria"/>
</dbReference>
<evidence type="ECO:0000313" key="1">
    <source>
        <dbReference type="EMBL" id="AFI05465.1"/>
    </source>
</evidence>
<gene>
    <name evidence="1" type="ordered locus">HCD_02205</name>
</gene>
<dbReference type="Proteomes" id="UP000005013">
    <property type="component" value="Chromosome"/>
</dbReference>
<dbReference type="OrthoDB" id="5324429at2"/>
<accession>I0ER96</accession>
<dbReference type="EMBL" id="CP003481">
    <property type="protein sequence ID" value="AFI05465.1"/>
    <property type="molecule type" value="Genomic_DNA"/>
</dbReference>
<dbReference type="KEGG" id="hcm:HCD_02205"/>
<dbReference type="RefSeq" id="WP_014658988.1">
    <property type="nucleotide sequence ID" value="NC_017735.1"/>
</dbReference>
<sequence length="175" mass="19040">MEFGEAKIYLAKIIEVNKSLVRVVYNGTQSDFVPYTKLQNGFKTHYIPPTKDEVVLYLKIQGFSLVLGTSIINDEKELESDAETILYKDGTKITYKDSVLKVESLKELIIECSNATIKAKENATITANSVVIDSGDIILGGKSASLNDGVVTGSCLCPFTGGPHADFSLKVKALK</sequence>
<evidence type="ECO:0008006" key="3">
    <source>
        <dbReference type="Google" id="ProtNLM"/>
    </source>
</evidence>
<evidence type="ECO:0000313" key="2">
    <source>
        <dbReference type="Proteomes" id="UP000005013"/>
    </source>
</evidence>
<protein>
    <recommendedName>
        <fullName evidence="3">Phage baseplate assembly protein V</fullName>
    </recommendedName>
</protein>
<name>I0ER96_HELCM</name>
<dbReference type="HOGENOM" id="CLU_1530487_0_0_7"/>
<keyword evidence="2" id="KW-1185">Reference proteome</keyword>